<gene>
    <name evidence="2" type="ORF">EGR_01958</name>
</gene>
<accession>W6V998</accession>
<comment type="caution">
    <text evidence="2">The sequence shown here is derived from an EMBL/GenBank/DDBJ whole genome shotgun (WGS) entry which is preliminary data.</text>
</comment>
<keyword evidence="3" id="KW-1185">Reference proteome</keyword>
<organism evidence="2 3">
    <name type="scientific">Echinococcus granulosus</name>
    <name type="common">Hydatid tapeworm</name>
    <dbReference type="NCBI Taxonomy" id="6210"/>
    <lineage>
        <taxon>Eukaryota</taxon>
        <taxon>Metazoa</taxon>
        <taxon>Spiralia</taxon>
        <taxon>Lophotrochozoa</taxon>
        <taxon>Platyhelminthes</taxon>
        <taxon>Cestoda</taxon>
        <taxon>Eucestoda</taxon>
        <taxon>Cyclophyllidea</taxon>
        <taxon>Taeniidae</taxon>
        <taxon>Echinococcus</taxon>
        <taxon>Echinococcus granulosus group</taxon>
    </lineage>
</organism>
<dbReference type="CTD" id="36337673"/>
<evidence type="ECO:0000313" key="2">
    <source>
        <dbReference type="EMBL" id="EUB63154.1"/>
    </source>
</evidence>
<dbReference type="RefSeq" id="XP_024354350.1">
    <property type="nucleotide sequence ID" value="XM_024491207.1"/>
</dbReference>
<dbReference type="KEGG" id="egl:EGR_01958"/>
<evidence type="ECO:0000313" key="3">
    <source>
        <dbReference type="Proteomes" id="UP000019149"/>
    </source>
</evidence>
<dbReference type="AlphaFoldDB" id="W6V998"/>
<dbReference type="GeneID" id="36337673"/>
<protein>
    <submittedName>
        <fullName evidence="2">Uncharacterized protein</fullName>
    </submittedName>
</protein>
<evidence type="ECO:0000256" key="1">
    <source>
        <dbReference type="SAM" id="MobiDB-lite"/>
    </source>
</evidence>
<dbReference type="EMBL" id="APAU02000008">
    <property type="protein sequence ID" value="EUB63154.1"/>
    <property type="molecule type" value="Genomic_DNA"/>
</dbReference>
<proteinExistence type="predicted"/>
<name>W6V998_ECHGR</name>
<sequence length="47" mass="5441">MRFWDTRAPASTEQRIIKFFHEEGTGQQPVPRSSEKICGATQTYRPT</sequence>
<dbReference type="Proteomes" id="UP000019149">
    <property type="component" value="Unassembled WGS sequence"/>
</dbReference>
<reference evidence="2 3" key="1">
    <citation type="journal article" date="2013" name="Nat. Genet.">
        <title>The genome of the hydatid tapeworm Echinococcus granulosus.</title>
        <authorList>
            <person name="Zheng H."/>
            <person name="Zhang W."/>
            <person name="Zhang L."/>
            <person name="Zhang Z."/>
            <person name="Li J."/>
            <person name="Lu G."/>
            <person name="Zhu Y."/>
            <person name="Wang Y."/>
            <person name="Huang Y."/>
            <person name="Liu J."/>
            <person name="Kang H."/>
            <person name="Chen J."/>
            <person name="Wang L."/>
            <person name="Chen A."/>
            <person name="Yu S."/>
            <person name="Gao Z."/>
            <person name="Jin L."/>
            <person name="Gu W."/>
            <person name="Wang Z."/>
            <person name="Zhao L."/>
            <person name="Shi B."/>
            <person name="Wen H."/>
            <person name="Lin R."/>
            <person name="Jones M.K."/>
            <person name="Brejova B."/>
            <person name="Vinar T."/>
            <person name="Zhao G."/>
            <person name="McManus D.P."/>
            <person name="Chen Z."/>
            <person name="Zhou Y."/>
            <person name="Wang S."/>
        </authorList>
    </citation>
    <scope>NUCLEOTIDE SEQUENCE [LARGE SCALE GENOMIC DNA]</scope>
</reference>
<feature type="region of interest" description="Disordered" evidence="1">
    <location>
        <begin position="24"/>
        <end position="47"/>
    </location>
</feature>